<keyword evidence="7" id="KW-1185">Reference proteome</keyword>
<feature type="domain" description="HTH tetR-type" evidence="5">
    <location>
        <begin position="16"/>
        <end position="76"/>
    </location>
</feature>
<dbReference type="GO" id="GO:0000976">
    <property type="term" value="F:transcription cis-regulatory region binding"/>
    <property type="evidence" value="ECO:0007669"/>
    <property type="project" value="TreeGrafter"/>
</dbReference>
<dbReference type="Gene3D" id="1.10.357.10">
    <property type="entry name" value="Tetracycline Repressor, domain 2"/>
    <property type="match status" value="1"/>
</dbReference>
<dbReference type="EMBL" id="QYYA01000001">
    <property type="protein sequence ID" value="RJG19696.1"/>
    <property type="molecule type" value="Genomic_DNA"/>
</dbReference>
<evidence type="ECO:0000259" key="5">
    <source>
        <dbReference type="PROSITE" id="PS50977"/>
    </source>
</evidence>
<protein>
    <submittedName>
        <fullName evidence="6">TetR/AcrR family transcriptional regulator</fullName>
    </submittedName>
</protein>
<evidence type="ECO:0000313" key="7">
    <source>
        <dbReference type="Proteomes" id="UP000283734"/>
    </source>
</evidence>
<dbReference type="PANTHER" id="PTHR30055">
    <property type="entry name" value="HTH-TYPE TRANSCRIPTIONAL REGULATOR RUTR"/>
    <property type="match status" value="1"/>
</dbReference>
<dbReference type="AlphaFoldDB" id="A0A418Y2D8"/>
<dbReference type="PRINTS" id="PR00455">
    <property type="entry name" value="HTHTETR"/>
</dbReference>
<evidence type="ECO:0000313" key="6">
    <source>
        <dbReference type="EMBL" id="RJG19696.1"/>
    </source>
</evidence>
<feature type="DNA-binding region" description="H-T-H motif" evidence="4">
    <location>
        <begin position="39"/>
        <end position="58"/>
    </location>
</feature>
<dbReference type="InterPro" id="IPR041483">
    <property type="entry name" value="TetR_C_34"/>
</dbReference>
<dbReference type="SUPFAM" id="SSF46689">
    <property type="entry name" value="Homeodomain-like"/>
    <property type="match status" value="1"/>
</dbReference>
<proteinExistence type="predicted"/>
<evidence type="ECO:0000256" key="1">
    <source>
        <dbReference type="ARBA" id="ARBA00023015"/>
    </source>
</evidence>
<keyword evidence="2 4" id="KW-0238">DNA-binding</keyword>
<comment type="caution">
    <text evidence="6">The sequence shown here is derived from an EMBL/GenBank/DDBJ whole genome shotgun (WGS) entry which is preliminary data.</text>
</comment>
<dbReference type="PANTHER" id="PTHR30055:SF234">
    <property type="entry name" value="HTH-TYPE TRANSCRIPTIONAL REGULATOR BETI"/>
    <property type="match status" value="1"/>
</dbReference>
<dbReference type="OrthoDB" id="63332at2"/>
<dbReference type="InterPro" id="IPR050109">
    <property type="entry name" value="HTH-type_TetR-like_transc_reg"/>
</dbReference>
<dbReference type="InterPro" id="IPR001647">
    <property type="entry name" value="HTH_TetR"/>
</dbReference>
<organism evidence="6 7">
    <name type="scientific">Alcanivorax profundi</name>
    <dbReference type="NCBI Taxonomy" id="2338368"/>
    <lineage>
        <taxon>Bacteria</taxon>
        <taxon>Pseudomonadati</taxon>
        <taxon>Pseudomonadota</taxon>
        <taxon>Gammaproteobacteria</taxon>
        <taxon>Oceanospirillales</taxon>
        <taxon>Alcanivoracaceae</taxon>
        <taxon>Alcanivorax</taxon>
    </lineage>
</organism>
<dbReference type="Proteomes" id="UP000283734">
    <property type="component" value="Unassembled WGS sequence"/>
</dbReference>
<keyword evidence="3" id="KW-0804">Transcription</keyword>
<dbReference type="PROSITE" id="PS50977">
    <property type="entry name" value="HTH_TETR_2"/>
    <property type="match status" value="1"/>
</dbReference>
<dbReference type="GO" id="GO:0003700">
    <property type="term" value="F:DNA-binding transcription factor activity"/>
    <property type="evidence" value="ECO:0007669"/>
    <property type="project" value="TreeGrafter"/>
</dbReference>
<keyword evidence="1" id="KW-0805">Transcription regulation</keyword>
<dbReference type="Pfam" id="PF00440">
    <property type="entry name" value="TetR_N"/>
    <property type="match status" value="1"/>
</dbReference>
<reference evidence="6 7" key="1">
    <citation type="submission" date="2018-09" db="EMBL/GenBank/DDBJ databases">
        <title>Alcanivorax profundi sp. nov., isolated from 1000 m-depth seawater of the Mariana Trench.</title>
        <authorList>
            <person name="Liu J."/>
        </authorList>
    </citation>
    <scope>NUCLEOTIDE SEQUENCE [LARGE SCALE GENOMIC DNA]</scope>
    <source>
        <strain evidence="6 7">MTEO17</strain>
    </source>
</reference>
<evidence type="ECO:0000256" key="3">
    <source>
        <dbReference type="ARBA" id="ARBA00023163"/>
    </source>
</evidence>
<evidence type="ECO:0000256" key="2">
    <source>
        <dbReference type="ARBA" id="ARBA00023125"/>
    </source>
</evidence>
<dbReference type="InterPro" id="IPR009057">
    <property type="entry name" value="Homeodomain-like_sf"/>
</dbReference>
<gene>
    <name evidence="6" type="ORF">D4A39_02245</name>
</gene>
<accession>A0A418Y2D8</accession>
<evidence type="ECO:0000256" key="4">
    <source>
        <dbReference type="PROSITE-ProRule" id="PRU00335"/>
    </source>
</evidence>
<dbReference type="RefSeq" id="WP_022986235.1">
    <property type="nucleotide sequence ID" value="NZ_CAXGPP010000048.1"/>
</dbReference>
<dbReference type="Pfam" id="PF17929">
    <property type="entry name" value="TetR_C_34"/>
    <property type="match status" value="1"/>
</dbReference>
<sequence>MNQCRFQRARSPEQKALRRAQILDAAAGYFSRQRFETISLVDIARQAGVTKAALYRYYPSKEALFLALYLGELEDMVAVPLPEGQAGPMWERLSELLLSRPLFCRLTAILHSVLEQNLDADQARRFKASLLQHFTILAQRLSDHFGLPVDKAGTYLLQVQQALIGCWALSHPAPVVADVIKQPPLDLFQVDFRLALQAHLKALEDAL</sequence>
<name>A0A418Y2D8_9GAMM</name>